<feature type="repeat" description="ANK" evidence="3">
    <location>
        <begin position="694"/>
        <end position="726"/>
    </location>
</feature>
<proteinExistence type="predicted"/>
<keyword evidence="5" id="KW-1185">Reference proteome</keyword>
<dbReference type="InterPro" id="IPR036770">
    <property type="entry name" value="Ankyrin_rpt-contain_sf"/>
</dbReference>
<dbReference type="PROSITE" id="PS50297">
    <property type="entry name" value="ANK_REP_REGION"/>
    <property type="match status" value="3"/>
</dbReference>
<evidence type="ECO:0000256" key="3">
    <source>
        <dbReference type="PROSITE-ProRule" id="PRU00023"/>
    </source>
</evidence>
<evidence type="ECO:0000313" key="5">
    <source>
        <dbReference type="Proteomes" id="UP000267821"/>
    </source>
</evidence>
<dbReference type="EMBL" id="ML121698">
    <property type="protein sequence ID" value="RPB18098.1"/>
    <property type="molecule type" value="Genomic_DNA"/>
</dbReference>
<dbReference type="InterPro" id="IPR002110">
    <property type="entry name" value="Ankyrin_rpt"/>
</dbReference>
<evidence type="ECO:0000313" key="4">
    <source>
        <dbReference type="EMBL" id="RPB18098.1"/>
    </source>
</evidence>
<feature type="repeat" description="ANK" evidence="3">
    <location>
        <begin position="666"/>
        <end position="693"/>
    </location>
</feature>
<reference evidence="4 5" key="1">
    <citation type="journal article" date="2018" name="Nat. Ecol. Evol.">
        <title>Pezizomycetes genomes reveal the molecular basis of ectomycorrhizal truffle lifestyle.</title>
        <authorList>
            <person name="Murat C."/>
            <person name="Payen T."/>
            <person name="Noel B."/>
            <person name="Kuo A."/>
            <person name="Morin E."/>
            <person name="Chen J."/>
            <person name="Kohler A."/>
            <person name="Krizsan K."/>
            <person name="Balestrini R."/>
            <person name="Da Silva C."/>
            <person name="Montanini B."/>
            <person name="Hainaut M."/>
            <person name="Levati E."/>
            <person name="Barry K.W."/>
            <person name="Belfiori B."/>
            <person name="Cichocki N."/>
            <person name="Clum A."/>
            <person name="Dockter R.B."/>
            <person name="Fauchery L."/>
            <person name="Guy J."/>
            <person name="Iotti M."/>
            <person name="Le Tacon F."/>
            <person name="Lindquist E.A."/>
            <person name="Lipzen A."/>
            <person name="Malagnac F."/>
            <person name="Mello A."/>
            <person name="Molinier V."/>
            <person name="Miyauchi S."/>
            <person name="Poulain J."/>
            <person name="Riccioni C."/>
            <person name="Rubini A."/>
            <person name="Sitrit Y."/>
            <person name="Splivallo R."/>
            <person name="Traeger S."/>
            <person name="Wang M."/>
            <person name="Zifcakova L."/>
            <person name="Wipf D."/>
            <person name="Zambonelli A."/>
            <person name="Paolocci F."/>
            <person name="Nowrousian M."/>
            <person name="Ottonello S."/>
            <person name="Baldrian P."/>
            <person name="Spatafora J.W."/>
            <person name="Henrissat B."/>
            <person name="Nagy L.G."/>
            <person name="Aury J.M."/>
            <person name="Wincker P."/>
            <person name="Grigoriev I.V."/>
            <person name="Bonfante P."/>
            <person name="Martin F.M."/>
        </authorList>
    </citation>
    <scope>NUCLEOTIDE SEQUENCE [LARGE SCALE GENOMIC DNA]</scope>
    <source>
        <strain evidence="4 5">ATCC MYA-4762</strain>
    </source>
</reference>
<evidence type="ECO:0000256" key="2">
    <source>
        <dbReference type="ARBA" id="ARBA00023043"/>
    </source>
</evidence>
<evidence type="ECO:0000256" key="1">
    <source>
        <dbReference type="ARBA" id="ARBA00022737"/>
    </source>
</evidence>
<dbReference type="Gene3D" id="1.25.40.20">
    <property type="entry name" value="Ankyrin repeat-containing domain"/>
    <property type="match status" value="4"/>
</dbReference>
<dbReference type="Pfam" id="PF12796">
    <property type="entry name" value="Ank_2"/>
    <property type="match status" value="2"/>
</dbReference>
<dbReference type="STRING" id="1051890.A0A3N4L8K5"/>
<gene>
    <name evidence="4" type="ORF">L211DRAFT_815730</name>
</gene>
<accession>A0A3N4L8K5</accession>
<protein>
    <submittedName>
        <fullName evidence="4">Ankyrin</fullName>
    </submittedName>
</protein>
<dbReference type="OrthoDB" id="366390at2759"/>
<dbReference type="PANTHER" id="PTHR24198">
    <property type="entry name" value="ANKYRIN REPEAT AND PROTEIN KINASE DOMAIN-CONTAINING PROTEIN"/>
    <property type="match status" value="1"/>
</dbReference>
<dbReference type="InParanoid" id="A0A3N4L8K5"/>
<dbReference type="SUPFAM" id="SSF48403">
    <property type="entry name" value="Ankyrin repeat"/>
    <property type="match status" value="2"/>
</dbReference>
<sequence length="847" mass="94540">MGDPLSIAASIAGLITISAQIVGMAKELFDKVKDAPETMMRVREEVEIMQPIFCQVQQLLLNGIGSGLNRGNLTMISIHSLMATLTGCVIIYSKLEKKVNDVCGFNDPTTASAAWKRAGVIADRVKWGLWRHEEALVIIEDLERHKLNLILMLTILCCTTTAQASENQERLQEQTTELLQSNHTHSVMLRELIMRQEERAQLNMSTLADSAVRLRRPDYMEDLKASRAYKRLRYFGLGTDSSSDSVLSFDSACSTGNWSMLSDITLGDLSVSQIAVLNLPIDLTDVSNPEPFQVQLLMAAPTSRRRLWSSRGRIHNAIESGNVFVVKTLLAMGMDTEELDSNGRTPLVHAIMKHQETICKLLLEKGACTSVDALKNFTCGMDFKERSELLDPLIASALDDGASSVYVVVLRLLLQMALGANYGGDDIQFYSQSLMNLAIDMNYELAVRAIIHLEPQVLVEVDTEGRTPFAYAYHLQRNKICEMLLQNSKVDIETATEVVKLVGGFAERVHAVIEEKCLLLLRLQLLFATSMDVDKIGNEGQTPLTHAAEVVLDSEDINFEPWNDIFKALLGKASRENIEAVKNLTPKLTAPKWLTSMHWIVEHDYRSMLVLLSFTQSRDTKGWTPLASAAFNLKEDLFQFLVEKGCTLCRNTEQKVQLKPKLSCRIHLAAAGGYETALQLLLDMGADINEENSHGETALLKAVYNNHLSCVNILIGRGADATISTNEGFSVLHMAVRGLADSKMMRFLLDDVVESRSLVNIGDSSGNTPLHDCSYVRYWNPFKQIENIENAKMLVHAGASPTIRNNGQRTPYEHALHQRQNQLAEYLWSQLSPYQQKQSRRNISHGN</sequence>
<dbReference type="Proteomes" id="UP000267821">
    <property type="component" value="Unassembled WGS sequence"/>
</dbReference>
<keyword evidence="2 3" id="KW-0040">ANK repeat</keyword>
<feature type="repeat" description="ANK" evidence="3">
    <location>
        <begin position="342"/>
        <end position="367"/>
    </location>
</feature>
<dbReference type="Pfam" id="PF00023">
    <property type="entry name" value="Ank"/>
    <property type="match status" value="1"/>
</dbReference>
<organism evidence="4 5">
    <name type="scientific">Terfezia boudieri ATCC MYA-4762</name>
    <dbReference type="NCBI Taxonomy" id="1051890"/>
    <lineage>
        <taxon>Eukaryota</taxon>
        <taxon>Fungi</taxon>
        <taxon>Dikarya</taxon>
        <taxon>Ascomycota</taxon>
        <taxon>Pezizomycotina</taxon>
        <taxon>Pezizomycetes</taxon>
        <taxon>Pezizales</taxon>
        <taxon>Pezizaceae</taxon>
        <taxon>Terfezia</taxon>
    </lineage>
</organism>
<dbReference type="PROSITE" id="PS50088">
    <property type="entry name" value="ANK_REPEAT"/>
    <property type="match status" value="3"/>
</dbReference>
<dbReference type="SMART" id="SM00248">
    <property type="entry name" value="ANK"/>
    <property type="match status" value="9"/>
</dbReference>
<keyword evidence="1" id="KW-0677">Repeat</keyword>
<name>A0A3N4L8K5_9PEZI</name>
<dbReference type="PANTHER" id="PTHR24198:SF165">
    <property type="entry name" value="ANKYRIN REPEAT-CONTAINING PROTEIN-RELATED"/>
    <property type="match status" value="1"/>
</dbReference>
<dbReference type="AlphaFoldDB" id="A0A3N4L8K5"/>